<dbReference type="InterPro" id="IPR000595">
    <property type="entry name" value="cNMP-bd_dom"/>
</dbReference>
<dbReference type="PROSITE" id="PS50042">
    <property type="entry name" value="CNMP_BINDING_3"/>
    <property type="match status" value="1"/>
</dbReference>
<evidence type="ECO:0000313" key="2">
    <source>
        <dbReference type="EMBL" id="MYM36863.1"/>
    </source>
</evidence>
<sequence length="103" mass="11639">MKIIRSREFVANRAWGAELVATIPNATVRLHWTDQPYHWHVNDGEEVFVVMDGEVDMHYRQDGQEQVVTLLAGDLFFADSGDAHYACPRGVARVLVIERAGSE</sequence>
<dbReference type="Proteomes" id="UP000449678">
    <property type="component" value="Unassembled WGS sequence"/>
</dbReference>
<dbReference type="SUPFAM" id="SSF51182">
    <property type="entry name" value="RmlC-like cupins"/>
    <property type="match status" value="1"/>
</dbReference>
<name>A0ABW9VE51_9BURK</name>
<evidence type="ECO:0000313" key="3">
    <source>
        <dbReference type="Proteomes" id="UP000449678"/>
    </source>
</evidence>
<dbReference type="InterPro" id="IPR013096">
    <property type="entry name" value="Cupin_2"/>
</dbReference>
<proteinExistence type="predicted"/>
<evidence type="ECO:0000259" key="1">
    <source>
        <dbReference type="PROSITE" id="PS50042"/>
    </source>
</evidence>
<reference evidence="2 3" key="1">
    <citation type="submission" date="2019-12" db="EMBL/GenBank/DDBJ databases">
        <title>Novel species isolated from a subtropical stream in China.</title>
        <authorList>
            <person name="Lu H."/>
        </authorList>
    </citation>
    <scope>NUCLEOTIDE SEQUENCE [LARGE SCALE GENOMIC DNA]</scope>
    <source>
        <strain evidence="2 3">FT94W</strain>
    </source>
</reference>
<protein>
    <submittedName>
        <fullName evidence="2">Cupin domain-containing protein</fullName>
    </submittedName>
</protein>
<organism evidence="2 3">
    <name type="scientific">Duganella lactea</name>
    <dbReference type="NCBI Taxonomy" id="2692173"/>
    <lineage>
        <taxon>Bacteria</taxon>
        <taxon>Pseudomonadati</taxon>
        <taxon>Pseudomonadota</taxon>
        <taxon>Betaproteobacteria</taxon>
        <taxon>Burkholderiales</taxon>
        <taxon>Oxalobacteraceae</taxon>
        <taxon>Telluria group</taxon>
        <taxon>Duganella</taxon>
    </lineage>
</organism>
<feature type="domain" description="Cyclic nucleotide-binding" evidence="1">
    <location>
        <begin position="42"/>
        <end position="89"/>
    </location>
</feature>
<comment type="caution">
    <text evidence="2">The sequence shown here is derived from an EMBL/GenBank/DDBJ whole genome shotgun (WGS) entry which is preliminary data.</text>
</comment>
<dbReference type="RefSeq" id="WP_160992220.1">
    <property type="nucleotide sequence ID" value="NZ_WWCO01000019.1"/>
</dbReference>
<dbReference type="Gene3D" id="2.60.120.10">
    <property type="entry name" value="Jelly Rolls"/>
    <property type="match status" value="1"/>
</dbReference>
<gene>
    <name evidence="2" type="ORF">GTP38_21265</name>
</gene>
<keyword evidence="3" id="KW-1185">Reference proteome</keyword>
<dbReference type="InterPro" id="IPR011051">
    <property type="entry name" value="RmlC_Cupin_sf"/>
</dbReference>
<dbReference type="InterPro" id="IPR014710">
    <property type="entry name" value="RmlC-like_jellyroll"/>
</dbReference>
<dbReference type="EMBL" id="WWCO01000019">
    <property type="protein sequence ID" value="MYM36863.1"/>
    <property type="molecule type" value="Genomic_DNA"/>
</dbReference>
<accession>A0ABW9VE51</accession>
<dbReference type="Pfam" id="PF07883">
    <property type="entry name" value="Cupin_2"/>
    <property type="match status" value="1"/>
</dbReference>